<proteinExistence type="predicted"/>
<sequence>MELRPTEQSLLIEDIGLVIEERADLSPLASRIYATLILASDDGLTFEDITEAHRASKSSVSNNLNILVKLKYAEYYTKSGQRKRFFKASKYYAKTAMEKYNELFKKEIEVLEKINSFNKKNNPEKFKNEQSVSTIYQDYLIQLKEGFKKKIKQLETIVNQ</sequence>
<dbReference type="InterPro" id="IPR036388">
    <property type="entry name" value="WH-like_DNA-bd_sf"/>
</dbReference>
<evidence type="ECO:0000256" key="1">
    <source>
        <dbReference type="ARBA" id="ARBA00023015"/>
    </source>
</evidence>
<keyword evidence="2" id="KW-0238">DNA-binding</keyword>
<dbReference type="SUPFAM" id="SSF46785">
    <property type="entry name" value="Winged helix' DNA-binding domain"/>
    <property type="match status" value="1"/>
</dbReference>
<evidence type="ECO:0000256" key="2">
    <source>
        <dbReference type="ARBA" id="ARBA00023125"/>
    </source>
</evidence>
<keyword evidence="1" id="KW-0805">Transcription regulation</keyword>
<reference evidence="4 5" key="1">
    <citation type="journal article" date="2013" name="Int. J. Syst. Evol. Microbiol.">
        <title>Kordia antarctica sp. nov., isolated from Antarctic seawater.</title>
        <authorList>
            <person name="Baek K."/>
            <person name="Choi A."/>
            <person name="Kang I."/>
            <person name="Lee K."/>
            <person name="Cho J.C."/>
        </authorList>
    </citation>
    <scope>NUCLEOTIDE SEQUENCE [LARGE SCALE GENOMIC DNA]</scope>
    <source>
        <strain evidence="4 5">IMCC3317</strain>
    </source>
</reference>
<evidence type="ECO:0000313" key="5">
    <source>
        <dbReference type="Proteomes" id="UP000464657"/>
    </source>
</evidence>
<dbReference type="KEGG" id="kan:IMCC3317_47020"/>
<dbReference type="PANTHER" id="PTHR38465:SF1">
    <property type="entry name" value="HTH-TYPE TRANSCRIPTIONAL REGULATOR MJ1563-RELATED"/>
    <property type="match status" value="1"/>
</dbReference>
<dbReference type="Proteomes" id="UP000464657">
    <property type="component" value="Chromosome"/>
</dbReference>
<dbReference type="PANTHER" id="PTHR38465">
    <property type="entry name" value="HTH-TYPE TRANSCRIPTIONAL REGULATOR MJ1563-RELATED"/>
    <property type="match status" value="1"/>
</dbReference>
<dbReference type="AlphaFoldDB" id="A0A7L4ZRP3"/>
<organism evidence="4 5">
    <name type="scientific">Kordia antarctica</name>
    <dbReference type="NCBI Taxonomy" id="1218801"/>
    <lineage>
        <taxon>Bacteria</taxon>
        <taxon>Pseudomonadati</taxon>
        <taxon>Bacteroidota</taxon>
        <taxon>Flavobacteriia</taxon>
        <taxon>Flavobacteriales</taxon>
        <taxon>Flavobacteriaceae</taxon>
        <taxon>Kordia</taxon>
    </lineage>
</organism>
<dbReference type="InterPro" id="IPR052362">
    <property type="entry name" value="HTH-GbsR_regulator"/>
</dbReference>
<gene>
    <name evidence="4" type="ORF">IMCC3317_47020</name>
</gene>
<dbReference type="GO" id="GO:0003677">
    <property type="term" value="F:DNA binding"/>
    <property type="evidence" value="ECO:0007669"/>
    <property type="project" value="UniProtKB-KW"/>
</dbReference>
<dbReference type="EMBL" id="CP019288">
    <property type="protein sequence ID" value="QHI39292.1"/>
    <property type="molecule type" value="Genomic_DNA"/>
</dbReference>
<dbReference type="RefSeq" id="WP_160131775.1">
    <property type="nucleotide sequence ID" value="NZ_CP019288.1"/>
</dbReference>
<dbReference type="InterPro" id="IPR036390">
    <property type="entry name" value="WH_DNA-bd_sf"/>
</dbReference>
<dbReference type="OrthoDB" id="1807857at2"/>
<evidence type="ECO:0008006" key="6">
    <source>
        <dbReference type="Google" id="ProtNLM"/>
    </source>
</evidence>
<dbReference type="Gene3D" id="1.10.10.10">
    <property type="entry name" value="Winged helix-like DNA-binding domain superfamily/Winged helix DNA-binding domain"/>
    <property type="match status" value="1"/>
</dbReference>
<evidence type="ECO:0000256" key="3">
    <source>
        <dbReference type="ARBA" id="ARBA00023163"/>
    </source>
</evidence>
<evidence type="ECO:0000313" key="4">
    <source>
        <dbReference type="EMBL" id="QHI39292.1"/>
    </source>
</evidence>
<protein>
    <recommendedName>
        <fullName evidence="6">Transcriptional regulator</fullName>
    </recommendedName>
</protein>
<keyword evidence="5" id="KW-1185">Reference proteome</keyword>
<accession>A0A7L4ZRP3</accession>
<keyword evidence="3" id="KW-0804">Transcription</keyword>
<name>A0A7L4ZRP3_9FLAO</name>